<feature type="transmembrane region" description="Helical" evidence="5">
    <location>
        <begin position="125"/>
        <end position="144"/>
    </location>
</feature>
<organism evidence="7 8">
    <name type="scientific">Tenacibaculum aiptasiae</name>
    <dbReference type="NCBI Taxonomy" id="426481"/>
    <lineage>
        <taxon>Bacteria</taxon>
        <taxon>Pseudomonadati</taxon>
        <taxon>Bacteroidota</taxon>
        <taxon>Flavobacteriia</taxon>
        <taxon>Flavobacteriales</taxon>
        <taxon>Flavobacteriaceae</taxon>
        <taxon>Tenacibaculum</taxon>
    </lineage>
</organism>
<name>A0A7J5ACL1_9FLAO</name>
<evidence type="ECO:0000313" key="7">
    <source>
        <dbReference type="EMBL" id="KAB1155316.1"/>
    </source>
</evidence>
<comment type="subcellular location">
    <subcellularLocation>
        <location evidence="1">Membrane</location>
        <topology evidence="1">Multi-pass membrane protein</topology>
    </subcellularLocation>
</comment>
<feature type="transmembrane region" description="Helical" evidence="5">
    <location>
        <begin position="446"/>
        <end position="463"/>
    </location>
</feature>
<dbReference type="PANTHER" id="PTHR43471:SF1">
    <property type="entry name" value="ABC TRANSPORTER PERMEASE PROTEIN NOSY-RELATED"/>
    <property type="match status" value="1"/>
</dbReference>
<dbReference type="GO" id="GO:0016020">
    <property type="term" value="C:membrane"/>
    <property type="evidence" value="ECO:0007669"/>
    <property type="project" value="UniProtKB-SubCell"/>
</dbReference>
<evidence type="ECO:0000313" key="8">
    <source>
        <dbReference type="Proteomes" id="UP000467305"/>
    </source>
</evidence>
<evidence type="ECO:0000256" key="4">
    <source>
        <dbReference type="ARBA" id="ARBA00023136"/>
    </source>
</evidence>
<keyword evidence="3 5" id="KW-1133">Transmembrane helix</keyword>
<sequence length="467" mass="53741">MRHIIFKELKELLRDGRFKITLGISSVLLIIATITSINQYNKSNQQYVESTNKERSIWESQDEKNPHSAAHYGTYAFKPKFALSLFDYGVTKYTGNSIFLEAHNRNEASFSEASDQTSLTRFGTLSINFVLIYLFPLIIILIGYNSHTKEIEHQTLSLLKSQGIHPTKLVIGKWLAIYIPILILTSCIFLIIGIVLSNLDSLSFFSWTSLLTLYISYLIYYLIITSITLLISVRSKSSGISLVSSLVIWILFSFVTPKIATNFANTNHPYPSKSEFNARISNDRKNGLDGHNPWNKAAKELEQKTLKEYGVDSLSQLPFNYDAYRMQKGEEHEAKIYEKHYNILHNTAKGQNSVYQNLSFISPFIALRFLSMDITNTSDNLHWKFTKAAEKYRIETQKFLNYDFKDNSKTGDWSYKMKAETFKKLPKFNFTPPTLSLILKENTKNILFLVLWLVLPIIGLIIYSKKI</sequence>
<dbReference type="Pfam" id="PF12698">
    <property type="entry name" value="ABC2_membrane_3"/>
    <property type="match status" value="1"/>
</dbReference>
<keyword evidence="8" id="KW-1185">Reference proteome</keyword>
<dbReference type="PANTHER" id="PTHR43471">
    <property type="entry name" value="ABC TRANSPORTER PERMEASE"/>
    <property type="match status" value="1"/>
</dbReference>
<dbReference type="EMBL" id="WAAU01000024">
    <property type="protein sequence ID" value="KAB1155316.1"/>
    <property type="molecule type" value="Genomic_DNA"/>
</dbReference>
<dbReference type="InterPro" id="IPR013525">
    <property type="entry name" value="ABC2_TM"/>
</dbReference>
<evidence type="ECO:0000259" key="6">
    <source>
        <dbReference type="Pfam" id="PF12698"/>
    </source>
</evidence>
<keyword evidence="4 5" id="KW-0472">Membrane</keyword>
<evidence type="ECO:0000256" key="5">
    <source>
        <dbReference type="SAM" id="Phobius"/>
    </source>
</evidence>
<comment type="caution">
    <text evidence="7">The sequence shown here is derived from an EMBL/GenBank/DDBJ whole genome shotgun (WGS) entry which is preliminary data.</text>
</comment>
<dbReference type="InterPro" id="IPR021913">
    <property type="entry name" value="DUF3526"/>
</dbReference>
<dbReference type="GO" id="GO:0140359">
    <property type="term" value="F:ABC-type transporter activity"/>
    <property type="evidence" value="ECO:0007669"/>
    <property type="project" value="InterPro"/>
</dbReference>
<evidence type="ECO:0000256" key="3">
    <source>
        <dbReference type="ARBA" id="ARBA00022989"/>
    </source>
</evidence>
<keyword evidence="2 5" id="KW-0812">Transmembrane</keyword>
<feature type="transmembrane region" description="Helical" evidence="5">
    <location>
        <begin position="20"/>
        <end position="40"/>
    </location>
</feature>
<dbReference type="RefSeq" id="WP_150900425.1">
    <property type="nucleotide sequence ID" value="NZ_WAAU01000024.1"/>
</dbReference>
<evidence type="ECO:0000256" key="1">
    <source>
        <dbReference type="ARBA" id="ARBA00004141"/>
    </source>
</evidence>
<protein>
    <submittedName>
        <fullName evidence="7">DUF3526 domain-containing protein</fullName>
    </submittedName>
</protein>
<evidence type="ECO:0000256" key="2">
    <source>
        <dbReference type="ARBA" id="ARBA00022692"/>
    </source>
</evidence>
<dbReference type="OrthoDB" id="184009at2"/>
<accession>A0A7J5ACL1</accession>
<dbReference type="Pfam" id="PF12040">
    <property type="entry name" value="DUF3526"/>
    <property type="match status" value="1"/>
</dbReference>
<proteinExistence type="predicted"/>
<dbReference type="AlphaFoldDB" id="A0A7J5ACL1"/>
<feature type="transmembrane region" description="Helical" evidence="5">
    <location>
        <begin position="211"/>
        <end position="233"/>
    </location>
</feature>
<gene>
    <name evidence="7" type="ORF">F7018_12645</name>
</gene>
<feature type="domain" description="ABC-2 type transporter transmembrane" evidence="6">
    <location>
        <begin position="107"/>
        <end position="255"/>
    </location>
</feature>
<reference evidence="7 8" key="1">
    <citation type="submission" date="2019-09" db="EMBL/GenBank/DDBJ databases">
        <authorList>
            <person name="Cao W.R."/>
        </authorList>
    </citation>
    <scope>NUCLEOTIDE SEQUENCE [LARGE SCALE GENOMIC DNA]</scope>
    <source>
        <strain evidence="8">a4</strain>
    </source>
</reference>
<feature type="transmembrane region" description="Helical" evidence="5">
    <location>
        <begin position="175"/>
        <end position="199"/>
    </location>
</feature>
<feature type="transmembrane region" description="Helical" evidence="5">
    <location>
        <begin position="240"/>
        <end position="260"/>
    </location>
</feature>
<dbReference type="Proteomes" id="UP000467305">
    <property type="component" value="Unassembled WGS sequence"/>
</dbReference>